<dbReference type="CDD" id="cd11386">
    <property type="entry name" value="MCP_signal"/>
    <property type="match status" value="1"/>
</dbReference>
<feature type="domain" description="Methyl-accepting transducer" evidence="8">
    <location>
        <begin position="281"/>
        <end position="517"/>
    </location>
</feature>
<dbReference type="Pfam" id="PF12729">
    <property type="entry name" value="4HB_MCP_1"/>
    <property type="match status" value="1"/>
</dbReference>
<comment type="subcellular location">
    <subcellularLocation>
        <location evidence="1">Cell membrane</location>
    </subcellularLocation>
</comment>
<dbReference type="PROSITE" id="PS50111">
    <property type="entry name" value="CHEMOTAXIS_TRANSDUC_2"/>
    <property type="match status" value="1"/>
</dbReference>
<evidence type="ECO:0000256" key="2">
    <source>
        <dbReference type="ARBA" id="ARBA00022475"/>
    </source>
</evidence>
<keyword evidence="7" id="KW-0812">Transmembrane</keyword>
<reference evidence="10 11" key="1">
    <citation type="submission" date="2016-05" db="EMBL/GenBank/DDBJ databases">
        <title>Paenibacillus sp. 1ZS3-15 nov., isolated from the rhizosphere soil.</title>
        <authorList>
            <person name="Zhang X.X."/>
            <person name="Zhang J."/>
        </authorList>
    </citation>
    <scope>NUCLEOTIDE SEQUENCE [LARGE SCALE GENOMIC DNA]</scope>
    <source>
        <strain evidence="10 11">1ZS3-15</strain>
    </source>
</reference>
<keyword evidence="11" id="KW-1185">Reference proteome</keyword>
<dbReference type="SMART" id="SM00283">
    <property type="entry name" value="MA"/>
    <property type="match status" value="1"/>
</dbReference>
<dbReference type="PROSITE" id="PS50885">
    <property type="entry name" value="HAMP"/>
    <property type="match status" value="1"/>
</dbReference>
<dbReference type="FunFam" id="1.10.287.950:FF:000001">
    <property type="entry name" value="Methyl-accepting chemotaxis sensory transducer"/>
    <property type="match status" value="1"/>
</dbReference>
<dbReference type="Pfam" id="PF00672">
    <property type="entry name" value="HAMP"/>
    <property type="match status" value="1"/>
</dbReference>
<dbReference type="GO" id="GO:0007165">
    <property type="term" value="P:signal transduction"/>
    <property type="evidence" value="ECO:0007669"/>
    <property type="project" value="UniProtKB-KW"/>
</dbReference>
<dbReference type="SUPFAM" id="SSF58104">
    <property type="entry name" value="Methyl-accepting chemotaxis protein (MCP) signaling domain"/>
    <property type="match status" value="1"/>
</dbReference>
<gene>
    <name evidence="10" type="ORF">A8708_31615</name>
</gene>
<organism evidence="10 11">
    <name type="scientific">Paenibacillus oryzisoli</name>
    <dbReference type="NCBI Taxonomy" id="1850517"/>
    <lineage>
        <taxon>Bacteria</taxon>
        <taxon>Bacillati</taxon>
        <taxon>Bacillota</taxon>
        <taxon>Bacilli</taxon>
        <taxon>Bacillales</taxon>
        <taxon>Paenibacillaceae</taxon>
        <taxon>Paenibacillus</taxon>
    </lineage>
</organism>
<dbReference type="PANTHER" id="PTHR32089:SF112">
    <property type="entry name" value="LYSOZYME-LIKE PROTEIN-RELATED"/>
    <property type="match status" value="1"/>
</dbReference>
<dbReference type="InterPro" id="IPR004089">
    <property type="entry name" value="MCPsignal_dom"/>
</dbReference>
<keyword evidence="7" id="KW-1133">Transmembrane helix</keyword>
<dbReference type="CDD" id="cd06225">
    <property type="entry name" value="HAMP"/>
    <property type="match status" value="1"/>
</dbReference>
<evidence type="ECO:0000256" key="6">
    <source>
        <dbReference type="PROSITE-ProRule" id="PRU00284"/>
    </source>
</evidence>
<evidence type="ECO:0000313" key="11">
    <source>
        <dbReference type="Proteomes" id="UP000078454"/>
    </source>
</evidence>
<evidence type="ECO:0000256" key="1">
    <source>
        <dbReference type="ARBA" id="ARBA00004236"/>
    </source>
</evidence>
<dbReference type="Gene3D" id="1.10.287.950">
    <property type="entry name" value="Methyl-accepting chemotaxis protein"/>
    <property type="match status" value="1"/>
</dbReference>
<evidence type="ECO:0000313" key="10">
    <source>
        <dbReference type="EMBL" id="OAS21413.1"/>
    </source>
</evidence>
<dbReference type="RefSeq" id="WP_068662984.1">
    <property type="nucleotide sequence ID" value="NZ_LYPB01000049.1"/>
</dbReference>
<dbReference type="InterPro" id="IPR003660">
    <property type="entry name" value="HAMP_dom"/>
</dbReference>
<dbReference type="STRING" id="1850517.A8708_31615"/>
<dbReference type="InterPro" id="IPR024478">
    <property type="entry name" value="HlyB_4HB_MCP"/>
</dbReference>
<accession>A0A198AKG7</accession>
<dbReference type="EMBL" id="LYPB01000049">
    <property type="protein sequence ID" value="OAS21413.1"/>
    <property type="molecule type" value="Genomic_DNA"/>
</dbReference>
<feature type="transmembrane region" description="Helical" evidence="7">
    <location>
        <begin position="186"/>
        <end position="208"/>
    </location>
</feature>
<evidence type="ECO:0000256" key="4">
    <source>
        <dbReference type="ARBA" id="ARBA00023224"/>
    </source>
</evidence>
<dbReference type="GO" id="GO:0006935">
    <property type="term" value="P:chemotaxis"/>
    <property type="evidence" value="ECO:0007669"/>
    <property type="project" value="InterPro"/>
</dbReference>
<dbReference type="SMART" id="SM00304">
    <property type="entry name" value="HAMP"/>
    <property type="match status" value="1"/>
</dbReference>
<feature type="domain" description="HAMP" evidence="9">
    <location>
        <begin position="209"/>
        <end position="262"/>
    </location>
</feature>
<dbReference type="Proteomes" id="UP000078454">
    <property type="component" value="Unassembled WGS sequence"/>
</dbReference>
<evidence type="ECO:0000256" key="7">
    <source>
        <dbReference type="SAM" id="Phobius"/>
    </source>
</evidence>
<dbReference type="GO" id="GO:0004888">
    <property type="term" value="F:transmembrane signaling receptor activity"/>
    <property type="evidence" value="ECO:0007669"/>
    <property type="project" value="InterPro"/>
</dbReference>
<keyword evidence="4 6" id="KW-0807">Transducer</keyword>
<keyword evidence="2" id="KW-1003">Cell membrane</keyword>
<comment type="caution">
    <text evidence="10">The sequence shown here is derived from an EMBL/GenBank/DDBJ whole genome shotgun (WGS) entry which is preliminary data.</text>
</comment>
<feature type="transmembrane region" description="Helical" evidence="7">
    <location>
        <begin position="6"/>
        <end position="28"/>
    </location>
</feature>
<dbReference type="InterPro" id="IPR004090">
    <property type="entry name" value="Chemotax_Me-accpt_rcpt"/>
</dbReference>
<dbReference type="GO" id="GO:0005886">
    <property type="term" value="C:plasma membrane"/>
    <property type="evidence" value="ECO:0007669"/>
    <property type="project" value="UniProtKB-SubCell"/>
</dbReference>
<comment type="similarity">
    <text evidence="5">Belongs to the methyl-accepting chemotaxis (MCP) protein family.</text>
</comment>
<evidence type="ECO:0000259" key="9">
    <source>
        <dbReference type="PROSITE" id="PS50885"/>
    </source>
</evidence>
<dbReference type="PANTHER" id="PTHR32089">
    <property type="entry name" value="METHYL-ACCEPTING CHEMOTAXIS PROTEIN MCPB"/>
    <property type="match status" value="1"/>
</dbReference>
<dbReference type="PRINTS" id="PR00260">
    <property type="entry name" value="CHEMTRNSDUCR"/>
</dbReference>
<dbReference type="AlphaFoldDB" id="A0A198AKG7"/>
<evidence type="ECO:0000259" key="8">
    <source>
        <dbReference type="PROSITE" id="PS50111"/>
    </source>
</evidence>
<evidence type="ECO:0008006" key="12">
    <source>
        <dbReference type="Google" id="ProtNLM"/>
    </source>
</evidence>
<sequence length="568" mass="60718">MQMTVRTKFIAVFAIIFMMVAGMSWTAMNRMGALKEMNNSLANNWMMGIQIIEEIHYQTEHLLTLYYQKKLEPDVKKHEPIDNGIMATITQIDNLLGKYKDSVSGEEEGARLQELTQNWDGFKTSFVANKQLSSDPSKVKEAAESLQVMSVAFGKAQKSMAELVTYNQDGGQQGVVASAAEYKQSVLTSFIALGVMLVFMIAACYFLVSNISNPVSKASQALNRISKGDLTVETIVVKNKDEIGQLIGDVNQMVRHLRHSVEQMLHASTSVAASSQQLFASSEQNSSASQHVAASVQDFATGADTQAQSSVECGRAMEEMAAGISRIAETTADVSDLSMTATNIAEQGTHAMERVVNKIQAVSTSVDAANQVIQDLEKHSQSIGQITTLIGNIASQTNLLALNAAIEAARAGESGKGFAVVAGEVRKLSSQTDDSVREISELITSIQRDSARAVDVMNNGRTEVQEGLHEVGVAEKAFSQIVQASQEVASKIQETAAAAEQMAASSEEVAATVAQVGFVAQQTSGTAQSVAAVTQEQLASAEEITASAKNLAGIATDLNQVVGTFRLS</sequence>
<keyword evidence="3 7" id="KW-0472">Membrane</keyword>
<evidence type="ECO:0000256" key="3">
    <source>
        <dbReference type="ARBA" id="ARBA00023136"/>
    </source>
</evidence>
<protein>
    <recommendedName>
        <fullName evidence="12">Chemotaxis protein</fullName>
    </recommendedName>
</protein>
<name>A0A198AKG7_9BACL</name>
<dbReference type="Gene3D" id="6.10.340.10">
    <property type="match status" value="1"/>
</dbReference>
<proteinExistence type="inferred from homology"/>
<evidence type="ECO:0000256" key="5">
    <source>
        <dbReference type="ARBA" id="ARBA00029447"/>
    </source>
</evidence>
<dbReference type="Pfam" id="PF00015">
    <property type="entry name" value="MCPsignal"/>
    <property type="match status" value="1"/>
</dbReference>